<keyword evidence="1" id="KW-0472">Membrane</keyword>
<reference evidence="2 3" key="1">
    <citation type="submission" date="2014-06" db="EMBL/GenBank/DDBJ databases">
        <title>Genetic determinant of reutericyclin biosynthesis of Lactobacillus reuteri.</title>
        <authorList>
            <person name="Lin X."/>
            <person name="Duar R."/>
            <person name="Walter J."/>
            <person name="Gaenzle M."/>
        </authorList>
    </citation>
    <scope>NUCLEOTIDE SEQUENCE [LARGE SCALE GENOMIC DNA]</scope>
    <source>
        <strain evidence="2 3">LTH2584</strain>
    </source>
</reference>
<comment type="caution">
    <text evidence="2">The sequence shown here is derived from an EMBL/GenBank/DDBJ whole genome shotgun (WGS) entry which is preliminary data.</text>
</comment>
<organism evidence="2 3">
    <name type="scientific">Limosilactobacillus reuteri</name>
    <name type="common">Lactobacillus reuteri</name>
    <dbReference type="NCBI Taxonomy" id="1598"/>
    <lineage>
        <taxon>Bacteria</taxon>
        <taxon>Bacillati</taxon>
        <taxon>Bacillota</taxon>
        <taxon>Bacilli</taxon>
        <taxon>Lactobacillales</taxon>
        <taxon>Lactobacillaceae</taxon>
        <taxon>Limosilactobacillus</taxon>
    </lineage>
</organism>
<keyword evidence="1" id="KW-0812">Transmembrane</keyword>
<name>A0A073K2F2_LIMRT</name>
<evidence type="ECO:0000313" key="3">
    <source>
        <dbReference type="Proteomes" id="UP000027731"/>
    </source>
</evidence>
<dbReference type="SUPFAM" id="SSF49478">
    <property type="entry name" value="Cna protein B-type domain"/>
    <property type="match status" value="1"/>
</dbReference>
<keyword evidence="1" id="KW-1133">Transmembrane helix</keyword>
<evidence type="ECO:0000256" key="1">
    <source>
        <dbReference type="SAM" id="Phobius"/>
    </source>
</evidence>
<feature type="transmembrane region" description="Helical" evidence="1">
    <location>
        <begin position="48"/>
        <end position="65"/>
    </location>
</feature>
<proteinExistence type="predicted"/>
<feature type="transmembrane region" description="Helical" evidence="1">
    <location>
        <begin position="6"/>
        <end position="36"/>
    </location>
</feature>
<evidence type="ECO:0000313" key="2">
    <source>
        <dbReference type="EMBL" id="KEK15687.1"/>
    </source>
</evidence>
<accession>A0A073K2F2</accession>
<sequence>MEAGIALVRVCIAGSYAAMLTFIFLGAIWIYLSVFMKKDKLLKMSKKNSLMVLAIVVGLIVYAIGSNANYNTAHIETNDSSIKLGKKSATIFGYATPDTKVKTYLDGEEITPVEKSDSDGYFEFNAEAPGKWTVKVTKNGKTATDYIVVKKSSAWKKYQAKQGAKDAKEDFAAAYADAFEKLDSLGVDEHNTWASLDNAGTGGTIDDTLENIQKKNAKSILEVAGDFSDMEKDLKQLKAESVNDYNEYRLYYTDIKKLENTVLNPPAGEIDNFADAFEDQRNTVNSNLDLIY</sequence>
<dbReference type="Proteomes" id="UP000027731">
    <property type="component" value="Unassembled WGS sequence"/>
</dbReference>
<gene>
    <name evidence="2" type="ORF">LR3_07955</name>
</gene>
<dbReference type="EMBL" id="JOSX01000013">
    <property type="protein sequence ID" value="KEK15687.1"/>
    <property type="molecule type" value="Genomic_DNA"/>
</dbReference>
<dbReference type="AlphaFoldDB" id="A0A073K2F2"/>
<protein>
    <submittedName>
        <fullName evidence="2">Uncharacterized protein</fullName>
    </submittedName>
</protein>
<dbReference type="PATRIC" id="fig|1598.90.peg.1023"/>
<dbReference type="RefSeq" id="WP_035168966.1">
    <property type="nucleotide sequence ID" value="NZ_CP128363.1"/>
</dbReference>